<gene>
    <name evidence="2" type="ORF">U0070_013863</name>
</gene>
<dbReference type="EMBL" id="JBBHLL010000873">
    <property type="protein sequence ID" value="KAK7797258.1"/>
    <property type="molecule type" value="Genomic_DNA"/>
</dbReference>
<name>A0AAW0H7B9_MYOGA</name>
<dbReference type="AlphaFoldDB" id="A0AAW0H7B9"/>
<dbReference type="Proteomes" id="UP001488838">
    <property type="component" value="Unassembled WGS sequence"/>
</dbReference>
<organism evidence="2 3">
    <name type="scientific">Myodes glareolus</name>
    <name type="common">Bank vole</name>
    <name type="synonym">Clethrionomys glareolus</name>
    <dbReference type="NCBI Taxonomy" id="447135"/>
    <lineage>
        <taxon>Eukaryota</taxon>
        <taxon>Metazoa</taxon>
        <taxon>Chordata</taxon>
        <taxon>Craniata</taxon>
        <taxon>Vertebrata</taxon>
        <taxon>Euteleostomi</taxon>
        <taxon>Mammalia</taxon>
        <taxon>Eutheria</taxon>
        <taxon>Euarchontoglires</taxon>
        <taxon>Glires</taxon>
        <taxon>Rodentia</taxon>
        <taxon>Myomorpha</taxon>
        <taxon>Muroidea</taxon>
        <taxon>Cricetidae</taxon>
        <taxon>Arvicolinae</taxon>
        <taxon>Myodes</taxon>
    </lineage>
</organism>
<protein>
    <submittedName>
        <fullName evidence="2">Uncharacterized protein</fullName>
    </submittedName>
</protein>
<feature type="region of interest" description="Disordered" evidence="1">
    <location>
        <begin position="27"/>
        <end position="52"/>
    </location>
</feature>
<reference evidence="2 3" key="1">
    <citation type="journal article" date="2023" name="bioRxiv">
        <title>Conserved and derived expression patterns and positive selection on dental genes reveal complex evolutionary context of ever-growing rodent molars.</title>
        <authorList>
            <person name="Calamari Z.T."/>
            <person name="Song A."/>
            <person name="Cohen E."/>
            <person name="Akter M."/>
            <person name="Roy R.D."/>
            <person name="Hallikas O."/>
            <person name="Christensen M.M."/>
            <person name="Li P."/>
            <person name="Marangoni P."/>
            <person name="Jernvall J."/>
            <person name="Klein O.D."/>
        </authorList>
    </citation>
    <scope>NUCLEOTIDE SEQUENCE [LARGE SCALE GENOMIC DNA]</scope>
    <source>
        <strain evidence="2">V071</strain>
    </source>
</reference>
<evidence type="ECO:0000313" key="3">
    <source>
        <dbReference type="Proteomes" id="UP001488838"/>
    </source>
</evidence>
<comment type="caution">
    <text evidence="2">The sequence shown here is derived from an EMBL/GenBank/DDBJ whole genome shotgun (WGS) entry which is preliminary data.</text>
</comment>
<evidence type="ECO:0000256" key="1">
    <source>
        <dbReference type="SAM" id="MobiDB-lite"/>
    </source>
</evidence>
<sequence length="153" mass="17575">MSMACQFLGIQSEKCYSPLFHGLPSQGKISTGKSGQEQSQSVRLDSGQPQDWSQRHYRSWPFSRRRCWEQRSYARRNWLLVLSSTPMCSSEKARDHGGLAESDVAPLRVFQMLKAISQRRSGEVLHNGSVYRKILLRRRPTEPPLGVCRFMMA</sequence>
<accession>A0AAW0H7B9</accession>
<proteinExistence type="predicted"/>
<evidence type="ECO:0000313" key="2">
    <source>
        <dbReference type="EMBL" id="KAK7797258.1"/>
    </source>
</evidence>
<keyword evidence="3" id="KW-1185">Reference proteome</keyword>